<dbReference type="GO" id="GO:0016853">
    <property type="term" value="F:isomerase activity"/>
    <property type="evidence" value="ECO:0007669"/>
    <property type="project" value="UniProtKB-KW"/>
</dbReference>
<keyword evidence="5" id="KW-0315">Glutamine amidotransferase</keyword>
<evidence type="ECO:0000256" key="2">
    <source>
        <dbReference type="ARBA" id="ARBA00012916"/>
    </source>
</evidence>
<sequence length="330" mass="34272">MSYRSTIARQPESLADSFSAASAEVQGLDLSAFGSGLIGITGIGASYAAATVVAGELTRRGRRAFPLRQVDMMGGDAADAIIALSHRGRSVETVDALNANSKAAKLAITKDPESPLAKAAGLHAMINNGSDATPSSTGYTGTLAVAGLVVDKICGGSSADWNTIPKLAAQVLADAGSKLERLGELFRDRRAIDCVGVGASLGTADGASLLIREASRIPAGPSETRHYLHGPMESMDSKTGVVVFGDGRELQMARQLEELGCPVLLVTANPEIRDGSLLTVMRVPAQENLIARAILDILTAQLLAAQLSDAAGLTDTKFRYPQTDTKIKAA</sequence>
<dbReference type="InterPro" id="IPR046348">
    <property type="entry name" value="SIS_dom_sf"/>
</dbReference>
<comment type="caution">
    <text evidence="7">The sequence shown here is derived from an EMBL/GenBank/DDBJ whole genome shotgun (WGS) entry which is preliminary data.</text>
</comment>
<dbReference type="Proteomes" id="UP000191933">
    <property type="component" value="Unassembled WGS sequence"/>
</dbReference>
<dbReference type="GO" id="GO:0097367">
    <property type="term" value="F:carbohydrate derivative binding"/>
    <property type="evidence" value="ECO:0007669"/>
    <property type="project" value="InterPro"/>
</dbReference>
<protein>
    <recommendedName>
        <fullName evidence="3">Glutamine--fructose-6-phosphate aminotransferase [isomerizing]</fullName>
        <ecNumber evidence="2">2.6.1.16</ecNumber>
    </recommendedName>
</protein>
<dbReference type="GO" id="GO:0006487">
    <property type="term" value="P:protein N-linked glycosylation"/>
    <property type="evidence" value="ECO:0007669"/>
    <property type="project" value="TreeGrafter"/>
</dbReference>
<dbReference type="EMBL" id="FBVY01000030">
    <property type="protein sequence ID" value="CUW96657.1"/>
    <property type="molecule type" value="Genomic_DNA"/>
</dbReference>
<reference evidence="7 8" key="1">
    <citation type="submission" date="2016-01" db="EMBL/GenBank/DDBJ databases">
        <authorList>
            <person name="Regsiter A."/>
            <person name="william w."/>
        </authorList>
    </citation>
    <scope>NUCLEOTIDE SEQUENCE [LARGE SCALE GENOMIC DNA]</scope>
    <source>
        <strain evidence="7 8">CFBP 5494</strain>
    </source>
</reference>
<evidence type="ECO:0000313" key="7">
    <source>
        <dbReference type="EMBL" id="CUW96657.1"/>
    </source>
</evidence>
<evidence type="ECO:0000259" key="6">
    <source>
        <dbReference type="PROSITE" id="PS51464"/>
    </source>
</evidence>
<dbReference type="InterPro" id="IPR001347">
    <property type="entry name" value="SIS_dom"/>
</dbReference>
<keyword evidence="4" id="KW-0808">Transferase</keyword>
<dbReference type="PANTHER" id="PTHR10937">
    <property type="entry name" value="GLUCOSAMINE--FRUCTOSE-6-PHOSPHATE AMINOTRANSFERASE, ISOMERIZING"/>
    <property type="match status" value="1"/>
</dbReference>
<dbReference type="PROSITE" id="PS51464">
    <property type="entry name" value="SIS"/>
    <property type="match status" value="1"/>
</dbReference>
<dbReference type="GO" id="GO:0004360">
    <property type="term" value="F:glutamine-fructose-6-phosphate transaminase (isomerizing) activity"/>
    <property type="evidence" value="ECO:0007669"/>
    <property type="project" value="UniProtKB-EC"/>
</dbReference>
<dbReference type="GO" id="GO:0006002">
    <property type="term" value="P:fructose 6-phosphate metabolic process"/>
    <property type="evidence" value="ECO:0007669"/>
    <property type="project" value="TreeGrafter"/>
</dbReference>
<proteinExistence type="predicted"/>
<name>A0A9W5F5E7_9HYPH</name>
<dbReference type="Gene3D" id="3.40.50.10490">
    <property type="entry name" value="Glucose-6-phosphate isomerase like protein, domain 1"/>
    <property type="match status" value="2"/>
</dbReference>
<accession>A0A9W5F5E7</accession>
<keyword evidence="8" id="KW-1185">Reference proteome</keyword>
<keyword evidence="7" id="KW-0413">Isomerase</keyword>
<feature type="domain" description="SIS" evidence="6">
    <location>
        <begin position="14"/>
        <end position="153"/>
    </location>
</feature>
<dbReference type="GO" id="GO:0006047">
    <property type="term" value="P:UDP-N-acetylglucosamine metabolic process"/>
    <property type="evidence" value="ECO:0007669"/>
    <property type="project" value="TreeGrafter"/>
</dbReference>
<evidence type="ECO:0000256" key="1">
    <source>
        <dbReference type="ARBA" id="ARBA00001031"/>
    </source>
</evidence>
<evidence type="ECO:0000256" key="5">
    <source>
        <dbReference type="ARBA" id="ARBA00022962"/>
    </source>
</evidence>
<organism evidence="7 8">
    <name type="scientific">Agrobacterium genomosp. 2 str. CFBP 5494</name>
    <dbReference type="NCBI Taxonomy" id="1183436"/>
    <lineage>
        <taxon>Bacteria</taxon>
        <taxon>Pseudomonadati</taxon>
        <taxon>Pseudomonadota</taxon>
        <taxon>Alphaproteobacteria</taxon>
        <taxon>Hyphomicrobiales</taxon>
        <taxon>Rhizobiaceae</taxon>
        <taxon>Rhizobium/Agrobacterium group</taxon>
        <taxon>Agrobacterium</taxon>
        <taxon>Agrobacterium tumefaciens complex</taxon>
    </lineage>
</organism>
<evidence type="ECO:0000256" key="3">
    <source>
        <dbReference type="ARBA" id="ARBA00016090"/>
    </source>
</evidence>
<gene>
    <name evidence="7" type="ORF">AGR2A_Lc180121</name>
</gene>
<comment type="catalytic activity">
    <reaction evidence="1">
        <text>D-fructose 6-phosphate + L-glutamine = D-glucosamine 6-phosphate + L-glutamate</text>
        <dbReference type="Rhea" id="RHEA:13237"/>
        <dbReference type="ChEBI" id="CHEBI:29985"/>
        <dbReference type="ChEBI" id="CHEBI:58359"/>
        <dbReference type="ChEBI" id="CHEBI:58725"/>
        <dbReference type="ChEBI" id="CHEBI:61527"/>
        <dbReference type="EC" id="2.6.1.16"/>
    </reaction>
</comment>
<keyword evidence="4" id="KW-0032">Aminotransferase</keyword>
<dbReference type="RefSeq" id="WP_072492916.1">
    <property type="nucleotide sequence ID" value="NZ_LT009719.1"/>
</dbReference>
<evidence type="ECO:0000256" key="4">
    <source>
        <dbReference type="ARBA" id="ARBA00022576"/>
    </source>
</evidence>
<dbReference type="EC" id="2.6.1.16" evidence="2"/>
<dbReference type="AlphaFoldDB" id="A0A9W5F5E7"/>
<evidence type="ECO:0000313" key="8">
    <source>
        <dbReference type="Proteomes" id="UP000191933"/>
    </source>
</evidence>
<dbReference type="SUPFAM" id="SSF53697">
    <property type="entry name" value="SIS domain"/>
    <property type="match status" value="1"/>
</dbReference>
<dbReference type="PANTHER" id="PTHR10937:SF0">
    <property type="entry name" value="GLUTAMINE--FRUCTOSE-6-PHOSPHATE TRANSAMINASE (ISOMERIZING)"/>
    <property type="match status" value="1"/>
</dbReference>